<dbReference type="AlphaFoldDB" id="G0UAH7"/>
<accession>G0UAH7</accession>
<name>G0UAH7_TRYVY</name>
<dbReference type="VEuPathDB" id="TriTrypDB:TvY486_1102940"/>
<protein>
    <submittedName>
        <fullName evidence="2">Uncharacterized protein</fullName>
    </submittedName>
</protein>
<reference evidence="2" key="1">
    <citation type="journal article" date="2012" name="Proc. Natl. Acad. Sci. U.S.A.">
        <title>Antigenic diversity is generated by distinct evolutionary mechanisms in African trypanosome species.</title>
        <authorList>
            <person name="Jackson A.P."/>
            <person name="Berry A."/>
            <person name="Aslett M."/>
            <person name="Allison H.C."/>
            <person name="Burton P."/>
            <person name="Vavrova-Anderson J."/>
            <person name="Brown R."/>
            <person name="Browne H."/>
            <person name="Corton N."/>
            <person name="Hauser H."/>
            <person name="Gamble J."/>
            <person name="Gilderthorp R."/>
            <person name="Marcello L."/>
            <person name="McQuillan J."/>
            <person name="Otto T.D."/>
            <person name="Quail M.A."/>
            <person name="Sanders M.J."/>
            <person name="van Tonder A."/>
            <person name="Ginger M.L."/>
            <person name="Field M.C."/>
            <person name="Barry J.D."/>
            <person name="Hertz-Fowler C."/>
            <person name="Berriman M."/>
        </authorList>
    </citation>
    <scope>NUCLEOTIDE SEQUENCE</scope>
    <source>
        <strain evidence="2">Y486</strain>
    </source>
</reference>
<sequence>MLFRESVSDSQPVLDVDDASSSEESFASCYSQATQAFENKMLMLVDDDPMDDVDFCDDEQPGSLGFTSDLTTTTTHYERNESPKGVDDSVSCDMVSCFNCDGDTGWSSFIRALDDAQKVETQFHEYPTAEYFKLNPPPSLSTSEHNGEGGTASGHQGIKMFIGGLRFEVVQAGRQMISWIFKITCGVQIPVASILVHRKAKGGRSGSPTGCASIFVANEEDVESLLAMNQRIYCAAKGVHVTASAEQMAKLFELKTIGDIADSRKRGPSHPVVIERAYGAAGQPSRGNATSTTTPLTTSAHPPQSSPDGDTTQASHQSEETLSQLCSSAPSSVQSSLPHSLGASAETDACIPQGRRPILRPGKEPKYIPFPGDDMAMEMLKAVPKELQQPAEVFVGGLPSEATNIFVAWFFSLIDVPVHPQNIDTGSDSHFSENNKCALVSMEDADVPRATNWTKRVLCDAGGVCLTKSHHTLVSLLANRGNSSNPAQALFIKRKDPGRRTQRTTAAGSATAPTAPSASAPAPIAAGTSIGVPPPPFPVAWEPPQATTWQPSTVARRAPPPYMQNVIIGNQTYQVPVGASIQLQLVPVITAPGVTPTPVQPVFQAVSAVSLQPPHQSQ</sequence>
<evidence type="ECO:0000313" key="2">
    <source>
        <dbReference type="EMBL" id="CCC52810.1"/>
    </source>
</evidence>
<dbReference type="OMA" id="SILVHRK"/>
<evidence type="ECO:0000256" key="1">
    <source>
        <dbReference type="SAM" id="MobiDB-lite"/>
    </source>
</evidence>
<feature type="compositionally biased region" description="Low complexity" evidence="1">
    <location>
        <begin position="322"/>
        <end position="341"/>
    </location>
</feature>
<dbReference type="EMBL" id="HE573027">
    <property type="protein sequence ID" value="CCC52810.1"/>
    <property type="molecule type" value="Genomic_DNA"/>
</dbReference>
<proteinExistence type="predicted"/>
<organism evidence="2">
    <name type="scientific">Trypanosoma vivax (strain Y486)</name>
    <dbReference type="NCBI Taxonomy" id="1055687"/>
    <lineage>
        <taxon>Eukaryota</taxon>
        <taxon>Discoba</taxon>
        <taxon>Euglenozoa</taxon>
        <taxon>Kinetoplastea</taxon>
        <taxon>Metakinetoplastina</taxon>
        <taxon>Trypanosomatida</taxon>
        <taxon>Trypanosomatidae</taxon>
        <taxon>Trypanosoma</taxon>
        <taxon>Duttonella</taxon>
    </lineage>
</organism>
<feature type="compositionally biased region" description="Low complexity" evidence="1">
    <location>
        <begin position="504"/>
        <end position="531"/>
    </location>
</feature>
<gene>
    <name evidence="2" type="ORF">TVY486_1102940</name>
</gene>
<feature type="region of interest" description="Disordered" evidence="1">
    <location>
        <begin position="488"/>
        <end position="531"/>
    </location>
</feature>
<feature type="region of interest" description="Disordered" evidence="1">
    <location>
        <begin position="278"/>
        <end position="365"/>
    </location>
</feature>
<feature type="compositionally biased region" description="Low complexity" evidence="1">
    <location>
        <begin position="290"/>
        <end position="299"/>
    </location>
</feature>
<feature type="compositionally biased region" description="Polar residues" evidence="1">
    <location>
        <begin position="300"/>
        <end position="316"/>
    </location>
</feature>